<dbReference type="GO" id="GO:0005829">
    <property type="term" value="C:cytosol"/>
    <property type="evidence" value="ECO:0007669"/>
    <property type="project" value="TreeGrafter"/>
</dbReference>
<evidence type="ECO:0000313" key="2">
    <source>
        <dbReference type="EMBL" id="NIA69937.1"/>
    </source>
</evidence>
<dbReference type="PANTHER" id="PTHR11365">
    <property type="entry name" value="5-OXOPROLINASE RELATED"/>
    <property type="match status" value="1"/>
</dbReference>
<protein>
    <submittedName>
        <fullName evidence="2">Hydantoinase B/oxoprolinase family protein</fullName>
    </submittedName>
</protein>
<reference evidence="2" key="1">
    <citation type="submission" date="2020-03" db="EMBL/GenBank/DDBJ databases">
        <title>Genome of Pelagibius litoralis DSM 21314T.</title>
        <authorList>
            <person name="Wang G."/>
        </authorList>
    </citation>
    <scope>NUCLEOTIDE SEQUENCE</scope>
    <source>
        <strain evidence="2">DSM 21314</strain>
    </source>
</reference>
<dbReference type="EMBL" id="JAAQPH010000011">
    <property type="protein sequence ID" value="NIA69937.1"/>
    <property type="molecule type" value="Genomic_DNA"/>
</dbReference>
<comment type="caution">
    <text evidence="2">The sequence shown here is derived from an EMBL/GenBank/DDBJ whole genome shotgun (WGS) entry which is preliminary data.</text>
</comment>
<accession>A0A967EYT8</accession>
<evidence type="ECO:0000313" key="3">
    <source>
        <dbReference type="Proteomes" id="UP000761264"/>
    </source>
</evidence>
<sequence length="579" mass="62047">MMAIDPITLAILKGRLEQIADEMDATLFRSAFNPIIAEAHDASHGIYDAVSGDTLVQGKSGLPVFVGVMAFAVKAVIDKAAQQGGPREGDVWIFNDPYDGGTHLSDFRLVKPIFRKGELFCYLASVGHWHDVGGNVPGNYNPVATECFQEGMLIPPVKLFDRGAFRQDIVDILSANSRQPGSLYGDLNGQLNALELGEKRMAALLDDYGEAVVADCLVELKRRAAQMMRAQIAGLPSATVSAEDFLDNDGIVDEPLKIALDLTIEGERMVMDFTRSSPACAGPVNISRATTVAACYVALKHIFGDVPANAGVLEPVEFRIDEDSLLAVKAPKPVGGYTETILRLIDVVFQAVAQIAPEAAMACAYGTINALSLAGHRADGRRWVMFSFFGGGHGAHSAGDGLNHGNAPISTATIPPLEILEAAYPVRFTQWALRPDSGGPGEHRGGLGAVYEIELLEEQADVFLFGERGKVAPRGILGGHSAAANRFTYEQSDGLHEPPMLSKMVDIHIERGQKLRLETPGGGGYGEPFARPVESVDRDHRLGYVSREQARAAFGVVIGPDGSIDYAATSELRAREAAQ</sequence>
<dbReference type="Pfam" id="PF02538">
    <property type="entry name" value="Hydantoinase_B"/>
    <property type="match status" value="1"/>
</dbReference>
<dbReference type="PANTHER" id="PTHR11365:SF23">
    <property type="entry name" value="HYPOTHETICAL 5-OXOPROLINASE (EUROFUNG)-RELATED"/>
    <property type="match status" value="1"/>
</dbReference>
<keyword evidence="3" id="KW-1185">Reference proteome</keyword>
<dbReference type="InterPro" id="IPR045079">
    <property type="entry name" value="Oxoprolinase-like"/>
</dbReference>
<dbReference type="InterPro" id="IPR003692">
    <property type="entry name" value="Hydantoinase_B"/>
</dbReference>
<gene>
    <name evidence="2" type="ORF">HBA54_15140</name>
</gene>
<feature type="domain" description="Hydantoinase B/oxoprolinase" evidence="1">
    <location>
        <begin position="5"/>
        <end position="528"/>
    </location>
</feature>
<proteinExistence type="predicted"/>
<dbReference type="Proteomes" id="UP000761264">
    <property type="component" value="Unassembled WGS sequence"/>
</dbReference>
<organism evidence="2 3">
    <name type="scientific">Pelagibius litoralis</name>
    <dbReference type="NCBI Taxonomy" id="374515"/>
    <lineage>
        <taxon>Bacteria</taxon>
        <taxon>Pseudomonadati</taxon>
        <taxon>Pseudomonadota</taxon>
        <taxon>Alphaproteobacteria</taxon>
        <taxon>Rhodospirillales</taxon>
        <taxon>Rhodovibrionaceae</taxon>
        <taxon>Pelagibius</taxon>
    </lineage>
</organism>
<dbReference type="AlphaFoldDB" id="A0A967EYT8"/>
<name>A0A967EYT8_9PROT</name>
<dbReference type="GO" id="GO:0006749">
    <property type="term" value="P:glutathione metabolic process"/>
    <property type="evidence" value="ECO:0007669"/>
    <property type="project" value="TreeGrafter"/>
</dbReference>
<dbReference type="GO" id="GO:0017168">
    <property type="term" value="F:5-oxoprolinase (ATP-hydrolyzing) activity"/>
    <property type="evidence" value="ECO:0007669"/>
    <property type="project" value="TreeGrafter"/>
</dbReference>
<evidence type="ECO:0000259" key="1">
    <source>
        <dbReference type="Pfam" id="PF02538"/>
    </source>
</evidence>